<dbReference type="SUPFAM" id="SSF53383">
    <property type="entry name" value="PLP-dependent transferases"/>
    <property type="match status" value="1"/>
</dbReference>
<dbReference type="Pfam" id="PF00501">
    <property type="entry name" value="AMP-binding"/>
    <property type="match status" value="1"/>
</dbReference>
<comment type="similarity">
    <text evidence="2">Belongs to the ATP-dependent AMP-binding enzyme family.</text>
</comment>
<dbReference type="InterPro" id="IPR006162">
    <property type="entry name" value="Ppantetheine_attach_site"/>
</dbReference>
<dbReference type="Gene3D" id="3.40.640.10">
    <property type="entry name" value="Type I PLP-dependent aspartate aminotransferase-like (Major domain)"/>
    <property type="match status" value="1"/>
</dbReference>
<accession>A0A450TH07</accession>
<name>A0A450TH07_9GAMM</name>
<feature type="domain" description="Carrier" evidence="9">
    <location>
        <begin position="746"/>
        <end position="821"/>
    </location>
</feature>
<evidence type="ECO:0000256" key="3">
    <source>
        <dbReference type="ARBA" id="ARBA00022450"/>
    </source>
</evidence>
<keyword evidence="3" id="KW-0596">Phosphopantetheine</keyword>
<dbReference type="Pfam" id="PF00550">
    <property type="entry name" value="PP-binding"/>
    <property type="match status" value="2"/>
</dbReference>
<dbReference type="GO" id="GO:0070566">
    <property type="term" value="F:adenylyltransferase activity"/>
    <property type="evidence" value="ECO:0007669"/>
    <property type="project" value="TreeGrafter"/>
</dbReference>
<dbReference type="EMBL" id="CAADEZ010000411">
    <property type="protein sequence ID" value="VFJ66403.1"/>
    <property type="molecule type" value="Genomic_DNA"/>
</dbReference>
<evidence type="ECO:0000313" key="11">
    <source>
        <dbReference type="EMBL" id="VFJ66486.1"/>
    </source>
</evidence>
<dbReference type="GO" id="GO:0031177">
    <property type="term" value="F:phosphopantetheine binding"/>
    <property type="evidence" value="ECO:0007669"/>
    <property type="project" value="InterPro"/>
</dbReference>
<organism evidence="11">
    <name type="scientific">Candidatus Kentrum sp. FM</name>
    <dbReference type="NCBI Taxonomy" id="2126340"/>
    <lineage>
        <taxon>Bacteria</taxon>
        <taxon>Pseudomonadati</taxon>
        <taxon>Pseudomonadota</taxon>
        <taxon>Gammaproteobacteria</taxon>
        <taxon>Candidatus Kentrum</taxon>
    </lineage>
</organism>
<keyword evidence="4" id="KW-0597">Phosphoprotein</keyword>
<dbReference type="InterPro" id="IPR015424">
    <property type="entry name" value="PyrdxlP-dep_Trfase"/>
</dbReference>
<evidence type="ECO:0000256" key="8">
    <source>
        <dbReference type="SAM" id="Phobius"/>
    </source>
</evidence>
<dbReference type="InterPro" id="IPR020845">
    <property type="entry name" value="AMP-binding_CS"/>
</dbReference>
<dbReference type="SUPFAM" id="SSF56801">
    <property type="entry name" value="Acetyl-CoA synthetase-like"/>
    <property type="match status" value="1"/>
</dbReference>
<dbReference type="PROSITE" id="PS00455">
    <property type="entry name" value="AMP_BINDING"/>
    <property type="match status" value="1"/>
</dbReference>
<dbReference type="InterPro" id="IPR015422">
    <property type="entry name" value="PyrdxlP-dep_Trfase_small"/>
</dbReference>
<feature type="region of interest" description="Disordered" evidence="7">
    <location>
        <begin position="517"/>
        <end position="537"/>
    </location>
</feature>
<dbReference type="PANTHER" id="PTHR22754">
    <property type="entry name" value="DISCO-INTERACTING PROTEIN 2 DIP2 -RELATED"/>
    <property type="match status" value="1"/>
</dbReference>
<feature type="compositionally biased region" description="Basic and acidic residues" evidence="7">
    <location>
        <begin position="712"/>
        <end position="723"/>
    </location>
</feature>
<dbReference type="InterPro" id="IPR042099">
    <property type="entry name" value="ANL_N_sf"/>
</dbReference>
<dbReference type="EMBL" id="CAADFL010000410">
    <property type="protein sequence ID" value="VFK16281.1"/>
    <property type="molecule type" value="Genomic_DNA"/>
</dbReference>
<evidence type="ECO:0000256" key="7">
    <source>
        <dbReference type="SAM" id="MobiDB-lite"/>
    </source>
</evidence>
<feature type="region of interest" description="Disordered" evidence="7">
    <location>
        <begin position="708"/>
        <end position="734"/>
    </location>
</feature>
<dbReference type="Gene3D" id="3.40.50.12780">
    <property type="entry name" value="N-terminal domain of ligase-like"/>
    <property type="match status" value="1"/>
</dbReference>
<dbReference type="SMART" id="SM01294">
    <property type="entry name" value="PKS_PP_betabranch"/>
    <property type="match status" value="1"/>
</dbReference>
<proteinExistence type="inferred from homology"/>
<feature type="compositionally biased region" description="Basic and acidic residues" evidence="7">
    <location>
        <begin position="525"/>
        <end position="537"/>
    </location>
</feature>
<dbReference type="SMART" id="SM00823">
    <property type="entry name" value="PKS_PP"/>
    <property type="match status" value="2"/>
</dbReference>
<dbReference type="Pfam" id="PF00155">
    <property type="entry name" value="Aminotran_1_2"/>
    <property type="match status" value="1"/>
</dbReference>
<keyword evidence="6" id="KW-0663">Pyridoxal phosphate</keyword>
<dbReference type="PANTHER" id="PTHR22754:SF32">
    <property type="entry name" value="DISCO-INTERACTING PROTEIN 2"/>
    <property type="match status" value="1"/>
</dbReference>
<dbReference type="PROSITE" id="PS00599">
    <property type="entry name" value="AA_TRANSFER_CLASS_2"/>
    <property type="match status" value="1"/>
</dbReference>
<reference evidence="11" key="1">
    <citation type="submission" date="2019-02" db="EMBL/GenBank/DDBJ databases">
        <authorList>
            <person name="Gruber-Vodicka R. H."/>
            <person name="Seah K. B. B."/>
        </authorList>
    </citation>
    <scope>NUCLEOTIDE SEQUENCE</scope>
    <source>
        <strain evidence="10">BECK_BZ163</strain>
        <strain evidence="12">BECK_BZ164</strain>
        <strain evidence="11">BECK_BZ165</strain>
    </source>
</reference>
<comment type="cofactor">
    <cofactor evidence="1">
        <name>pyridoxal 5'-phosphate</name>
        <dbReference type="ChEBI" id="CHEBI:597326"/>
    </cofactor>
</comment>
<dbReference type="Gene3D" id="3.30.300.30">
    <property type="match status" value="1"/>
</dbReference>
<dbReference type="Gene3D" id="3.90.1150.10">
    <property type="entry name" value="Aspartate Aminotransferase, domain 1"/>
    <property type="match status" value="1"/>
</dbReference>
<dbReference type="PROSITE" id="PS50075">
    <property type="entry name" value="CARRIER"/>
    <property type="match status" value="2"/>
</dbReference>
<dbReference type="AlphaFoldDB" id="A0A450TH07"/>
<keyword evidence="8" id="KW-1133">Transmembrane helix</keyword>
<dbReference type="InterPro" id="IPR015421">
    <property type="entry name" value="PyrdxlP-dep_Trfase_major"/>
</dbReference>
<dbReference type="FunFam" id="3.40.50.12780:FF:000013">
    <property type="entry name" value="Long-chain-fatty-acid--AMP ligase FadD32"/>
    <property type="match status" value="1"/>
</dbReference>
<keyword evidence="5" id="KW-0436">Ligase</keyword>
<feature type="domain" description="Carrier" evidence="9">
    <location>
        <begin position="633"/>
        <end position="711"/>
    </location>
</feature>
<dbReference type="PROSITE" id="PS00012">
    <property type="entry name" value="PHOSPHOPANTETHEINE"/>
    <property type="match status" value="1"/>
</dbReference>
<dbReference type="InterPro" id="IPR000873">
    <property type="entry name" value="AMP-dep_synth/lig_dom"/>
</dbReference>
<evidence type="ECO:0000313" key="12">
    <source>
        <dbReference type="EMBL" id="VFK16281.1"/>
    </source>
</evidence>
<dbReference type="GO" id="GO:0016874">
    <property type="term" value="F:ligase activity"/>
    <property type="evidence" value="ECO:0007669"/>
    <property type="project" value="UniProtKB-KW"/>
</dbReference>
<dbReference type="InterPro" id="IPR045851">
    <property type="entry name" value="AMP-bd_C_sf"/>
</dbReference>
<evidence type="ECO:0000259" key="9">
    <source>
        <dbReference type="PROSITE" id="PS50075"/>
    </source>
</evidence>
<keyword evidence="8" id="KW-0812">Transmembrane</keyword>
<evidence type="ECO:0000256" key="5">
    <source>
        <dbReference type="ARBA" id="ARBA00022598"/>
    </source>
</evidence>
<dbReference type="CDD" id="cd06454">
    <property type="entry name" value="KBL_like"/>
    <property type="match status" value="1"/>
</dbReference>
<feature type="transmembrane region" description="Helical" evidence="8">
    <location>
        <begin position="68"/>
        <end position="92"/>
    </location>
</feature>
<sequence>MDAPLLQATTLAELLRHRAEAQPDKTAYTFLEDGETEEGSLTYAQLDRQARAIAARLQKSTTPGGRVLLLYHAGLDFIAAFFGCLYAGVIAVPTYPPRRNRADSRFQAIAEDAQASVVLSTGSILSGLDSRLTEMPELRNLHYLATDNLDPGVVPAWQMPDIDANTLAFLQYTSGSTGAPKGVMISHGNLLYNEEMVRQGFGHTENTIAVGWLPLFHDMGLIGNVLQPLYLGIHCILFPPTAFLQNPLRWLRAISRYRATTSGGPNFAYDLCVEKITAEQRLDLDLSCWTVAYNGAEPIRAETLERFAETFAECGFRREALYPTYGMAETTLFVSGDPNTASPVIHELEKASLEKHRVVITPDGGDTQKIVGCGRTWLHQRIVIADPESSLQCSDGEIGEIRVSGKNVAQGYWNRPEETEQTFHTYLADTGEGPFLRTGDLGFLKDGELFVTGRLKDLIIIRGQNHYPQDIERTVEEALDFVKANACAATSITIDGKERLVMVMEAGRDLVRKIKAVRKQQTPSPEEHSGASARAREELERTVGTIAARVRAAVAEKHEIALYALALVEPRAFPRTSSGKVRRHACRGLFLEDKDRPLFSWYEHEETDGMQGEPAEDAPSMPRDIKGHHGAPNRTGQRIHDCFIGYLQQTEHLGVDRIDYDRAFTSLGIDLLGMATIRGALERTFGRKLSLDAIHEFDTVHKLAAHLESSGDGDRLENPDKSRAGGIPLSQIPSPPLETRTLETRTDESVITDWLVGKIGPLSGAKTVDIQRPFTDYGVDSIAMAELSAELGAWLDQSLSPALAYDYPTIETLAGYLAATRGTETRPSTPVIRESCAIPREHAKEIPERFYNTDCFGEYQWLQEQKESFDQRGIDNPYFRVNEAITGATTRIENREFVSFSSYNYLGLSGDPRVSEAARDAIRLYGTSPSASRVATGEKPIHGKLERAIARFLNTEDCLVFVSGHATNVTVIGHLFSSPDLIVHDALAHNSIVQGSVLSGATRIPFAHNDPEALDAILSRNRHNHERVLIVVEGVYSMDGDIAPLPRLIEIKNRHKAILMVDEAHAMGVLGESGRGVGEYYRVDSADVDIWMGTLSKALASCGGYIAGKHLLIEYLKYTAPGFLYSVGITPANAAAALAALEILRQEPERLERLHRNARLFLEAAKARGLDTGSSHDTPIVPIITGESMGAFELAHRLFQNGINVHPVVAPAVPEGEARLRFFITSEHTKEQIDYAVDQIVIIGNPAG</sequence>
<dbReference type="InterPro" id="IPR001917">
    <property type="entry name" value="Aminotrans_II_pyridoxalP_BS"/>
</dbReference>
<evidence type="ECO:0000313" key="10">
    <source>
        <dbReference type="EMBL" id="VFJ66403.1"/>
    </source>
</evidence>
<dbReference type="EMBL" id="CAADFA010000426">
    <property type="protein sequence ID" value="VFJ66486.1"/>
    <property type="molecule type" value="Genomic_DNA"/>
</dbReference>
<dbReference type="InterPro" id="IPR036736">
    <property type="entry name" value="ACP-like_sf"/>
</dbReference>
<dbReference type="GO" id="GO:0005886">
    <property type="term" value="C:plasma membrane"/>
    <property type="evidence" value="ECO:0007669"/>
    <property type="project" value="TreeGrafter"/>
</dbReference>
<dbReference type="InterPro" id="IPR004839">
    <property type="entry name" value="Aminotransferase_I/II_large"/>
</dbReference>
<protein>
    <submittedName>
        <fullName evidence="11">8-amino-7-oxononanoate synthase</fullName>
    </submittedName>
</protein>
<evidence type="ECO:0000256" key="4">
    <source>
        <dbReference type="ARBA" id="ARBA00022553"/>
    </source>
</evidence>
<dbReference type="InterPro" id="IPR040097">
    <property type="entry name" value="FAAL/FAAC"/>
</dbReference>
<keyword evidence="8" id="KW-0472">Membrane</keyword>
<dbReference type="CDD" id="cd05931">
    <property type="entry name" value="FAAL"/>
    <property type="match status" value="1"/>
</dbReference>
<dbReference type="InterPro" id="IPR020806">
    <property type="entry name" value="PKS_PP-bd"/>
</dbReference>
<gene>
    <name evidence="10" type="ORF">BECKFM1743A_GA0114220_104111</name>
    <name evidence="12" type="ORF">BECKFM1743B_GA0114221_104101</name>
    <name evidence="11" type="ORF">BECKFM1743C_GA0114222_104261</name>
</gene>
<dbReference type="Gene3D" id="1.10.1200.10">
    <property type="entry name" value="ACP-like"/>
    <property type="match status" value="2"/>
</dbReference>
<dbReference type="SUPFAM" id="SSF47336">
    <property type="entry name" value="ACP-like"/>
    <property type="match status" value="2"/>
</dbReference>
<evidence type="ECO:0000256" key="2">
    <source>
        <dbReference type="ARBA" id="ARBA00006432"/>
    </source>
</evidence>
<evidence type="ECO:0000256" key="1">
    <source>
        <dbReference type="ARBA" id="ARBA00001933"/>
    </source>
</evidence>
<dbReference type="InterPro" id="IPR009081">
    <property type="entry name" value="PP-bd_ACP"/>
</dbReference>
<dbReference type="GO" id="GO:0030170">
    <property type="term" value="F:pyridoxal phosphate binding"/>
    <property type="evidence" value="ECO:0007669"/>
    <property type="project" value="InterPro"/>
</dbReference>
<evidence type="ECO:0000256" key="6">
    <source>
        <dbReference type="ARBA" id="ARBA00022898"/>
    </source>
</evidence>
<dbReference type="GO" id="GO:0071766">
    <property type="term" value="P:Actinobacterium-type cell wall biogenesis"/>
    <property type="evidence" value="ECO:0007669"/>
    <property type="project" value="UniProtKB-ARBA"/>
</dbReference>
<dbReference type="GO" id="GO:0006633">
    <property type="term" value="P:fatty acid biosynthetic process"/>
    <property type="evidence" value="ECO:0007669"/>
    <property type="project" value="TreeGrafter"/>
</dbReference>